<evidence type="ECO:0000313" key="2">
    <source>
        <dbReference type="Proteomes" id="UP000615455"/>
    </source>
</evidence>
<dbReference type="Proteomes" id="UP000615455">
    <property type="component" value="Unassembled WGS sequence"/>
</dbReference>
<proteinExistence type="predicted"/>
<gene>
    <name evidence="1" type="ORF">GCM10008018_72370</name>
</gene>
<dbReference type="EMBL" id="BMHE01000099">
    <property type="protein sequence ID" value="GGA17763.1"/>
    <property type="molecule type" value="Genomic_DNA"/>
</dbReference>
<accession>A0ABQ1FJX3</accession>
<sequence length="96" mass="10794">MSTANGEKGNFTGQWKEYENPKTIYDPKVFSDEQILKLGREAMEEGVGNNRIIPGGERSPSDMVEGYVNINGKKLKFMGFKDKITGEITNFFPVLD</sequence>
<organism evidence="1 2">
    <name type="scientific">Paenibacillus marchantiophytorum</name>
    <dbReference type="NCBI Taxonomy" id="1619310"/>
    <lineage>
        <taxon>Bacteria</taxon>
        <taxon>Bacillati</taxon>
        <taxon>Bacillota</taxon>
        <taxon>Bacilli</taxon>
        <taxon>Bacillales</taxon>
        <taxon>Paenibacillaceae</taxon>
        <taxon>Paenibacillus</taxon>
    </lineage>
</organism>
<protein>
    <recommendedName>
        <fullName evidence="3">Bacterial EndoU nuclease domain-containing protein</fullName>
    </recommendedName>
</protein>
<evidence type="ECO:0000313" key="1">
    <source>
        <dbReference type="EMBL" id="GGA17763.1"/>
    </source>
</evidence>
<keyword evidence="2" id="KW-1185">Reference proteome</keyword>
<reference evidence="2" key="1">
    <citation type="journal article" date="2019" name="Int. J. Syst. Evol. Microbiol.">
        <title>The Global Catalogue of Microorganisms (GCM) 10K type strain sequencing project: providing services to taxonomists for standard genome sequencing and annotation.</title>
        <authorList>
            <consortium name="The Broad Institute Genomics Platform"/>
            <consortium name="The Broad Institute Genome Sequencing Center for Infectious Disease"/>
            <person name="Wu L."/>
            <person name="Ma J."/>
        </authorList>
    </citation>
    <scope>NUCLEOTIDE SEQUENCE [LARGE SCALE GENOMIC DNA]</scope>
    <source>
        <strain evidence="2">CGMCC 1.15043</strain>
    </source>
</reference>
<evidence type="ECO:0008006" key="3">
    <source>
        <dbReference type="Google" id="ProtNLM"/>
    </source>
</evidence>
<name>A0ABQ1FJX3_9BACL</name>
<comment type="caution">
    <text evidence="1">The sequence shown here is derived from an EMBL/GenBank/DDBJ whole genome shotgun (WGS) entry which is preliminary data.</text>
</comment>
<dbReference type="CDD" id="cd20686">
    <property type="entry name" value="CdiA-CT_Ec-like"/>
    <property type="match status" value="1"/>
</dbReference>